<dbReference type="HAMAP" id="MF_01600">
    <property type="entry name" value="UPF0182"/>
    <property type="match status" value="1"/>
</dbReference>
<feature type="transmembrane region" description="Helical" evidence="1">
    <location>
        <begin position="46"/>
        <end position="68"/>
    </location>
</feature>
<evidence type="ECO:0000313" key="2">
    <source>
        <dbReference type="EMBL" id="SDF45671.1"/>
    </source>
</evidence>
<feature type="transmembrane region" description="Helical" evidence="1">
    <location>
        <begin position="294"/>
        <end position="313"/>
    </location>
</feature>
<dbReference type="Proteomes" id="UP000183404">
    <property type="component" value="Unassembled WGS sequence"/>
</dbReference>
<sequence>MLKVIKYLLSLFSFFLYLKTTYQDYDIINKKKSYEKGVLSLKRPNIFLISFIILIFVILGIIVSFINILVDFQWFSDLHYLNVFFKKFLTQLTMGVPIFILVFMVLYFYTNKIIRDYVNFAQDIIVKKNINIYRRLGIAISLLIALFITLYAATNWWNDLLFFVNSVDFNETDPIFHKDISFYMFKLPLFYDIYNLLIVFIPVMIVVVIIAYGLMYLSDKTRFYEISDRDGNLFKAIYNKDILIKAFKEVVLLGFIFFVLMGIGYYLKAFKLLYSTKGIVFGATYTDIHVSLQFYRALAIISFVAAILLLIGFYKKNIKYIVAAPAIIIILAAIMVITETAVQNLIVSPNELDKEKKYISYNIEYTKKAFGLDRVTEKNYDMKKELTPKVLEENKATIDNIMINDYRPVKQAYNQLQAIRLYYKFNDIDIDRYTISGKYRQVFLAAREMDHESLSPQAKTWINLHLKYTHGYGVVMSLVNDVTPTGQPAMIIKNIPPSTNTDIKIDRPEIYFGELTNDYAIVNTKTGEFDYPSGDKNVQTNYKGTTGIPMTFINRILFSIYTGDARILLSTDITKDSKILIYRNIEQRVSKIAPFLLYDDDPYIVIDNGKLYWIIDAYTYSANYPYSQPYGSMGINYIRNSVKVVVDAYNGDVKYYISDNNDPLIKVYSKIFPTLFRDIKEMPPGLRQHIRYPQFLFDIQAEVYKNYHMTDPQVFYNKEDAWDIAKEKFEDKIEYQESQYMIMRLPGESKEEFILMIPYTPATKANMVAWMAARMDGENYGKLILYKFPKNTIIYGPLQIENMIDQDPNISKELSLWNQQGSTVSRGNLLSIPIDDSMLYVEPLYIQSQNQNALPEVKRVIVAYKDQIVMEDTLKNALNKLFNLNTQQISQQNVPSNTANDTQKQLIEKAHETYQNAMEAVQKGNWSDFGKYMEELRKILDELNKSVKK</sequence>
<gene>
    <name evidence="2" type="ORF">SAMN04244560_00769</name>
</gene>
<dbReference type="EMBL" id="FNBS01000013">
    <property type="protein sequence ID" value="SDF45671.1"/>
    <property type="molecule type" value="Genomic_DNA"/>
</dbReference>
<dbReference type="GO" id="GO:0005886">
    <property type="term" value="C:plasma membrane"/>
    <property type="evidence" value="ECO:0007669"/>
    <property type="project" value="UniProtKB-SubCell"/>
</dbReference>
<comment type="subcellular location">
    <subcellularLocation>
        <location evidence="1">Cell membrane</location>
        <topology evidence="1">Multi-pass membrane protein</topology>
    </subcellularLocation>
</comment>
<dbReference type="PANTHER" id="PTHR39344">
    <property type="entry name" value="UPF0182 PROTEIN SLL1060"/>
    <property type="match status" value="1"/>
</dbReference>
<dbReference type="GO" id="GO:0005576">
    <property type="term" value="C:extracellular region"/>
    <property type="evidence" value="ECO:0007669"/>
    <property type="project" value="TreeGrafter"/>
</dbReference>
<dbReference type="PANTHER" id="PTHR39344:SF1">
    <property type="entry name" value="UPF0182 PROTEIN SLL1060"/>
    <property type="match status" value="1"/>
</dbReference>
<feature type="transmembrane region" description="Helical" evidence="1">
    <location>
        <begin position="193"/>
        <end position="217"/>
    </location>
</feature>
<proteinExistence type="inferred from homology"/>
<organism evidence="2 3">
    <name type="scientific">Thermoanaerobacter thermohydrosulfuricus</name>
    <name type="common">Clostridium thermohydrosulfuricum</name>
    <dbReference type="NCBI Taxonomy" id="1516"/>
    <lineage>
        <taxon>Bacteria</taxon>
        <taxon>Bacillati</taxon>
        <taxon>Bacillota</taxon>
        <taxon>Clostridia</taxon>
        <taxon>Thermoanaerobacterales</taxon>
        <taxon>Thermoanaerobacteraceae</taxon>
        <taxon>Thermoanaerobacter</taxon>
    </lineage>
</organism>
<dbReference type="Pfam" id="PF03699">
    <property type="entry name" value="UPF0182"/>
    <property type="match status" value="1"/>
</dbReference>
<accession>A0A1G7L8D9</accession>
<name>A0A1G7L8D9_THETY</name>
<keyword evidence="1" id="KW-1003">Cell membrane</keyword>
<dbReference type="InterPro" id="IPR005372">
    <property type="entry name" value="UPF0182"/>
</dbReference>
<keyword evidence="1" id="KW-0472">Membrane</keyword>
<dbReference type="AlphaFoldDB" id="A0A1G7L8D9"/>
<keyword evidence="1" id="KW-0812">Transmembrane</keyword>
<evidence type="ECO:0000313" key="3">
    <source>
        <dbReference type="Proteomes" id="UP000183404"/>
    </source>
</evidence>
<comment type="similarity">
    <text evidence="1">Belongs to the UPF0182 family.</text>
</comment>
<feature type="transmembrane region" description="Helical" evidence="1">
    <location>
        <begin position="136"/>
        <end position="157"/>
    </location>
</feature>
<keyword evidence="1" id="KW-1133">Transmembrane helix</keyword>
<feature type="transmembrane region" description="Helical" evidence="1">
    <location>
        <begin position="88"/>
        <end position="109"/>
    </location>
</feature>
<feature type="transmembrane region" description="Helical" evidence="1">
    <location>
        <begin position="320"/>
        <end position="338"/>
    </location>
</feature>
<protein>
    <recommendedName>
        <fullName evidence="1">UPF0182 protein SAMN04244560_00769</fullName>
    </recommendedName>
</protein>
<evidence type="ECO:0000256" key="1">
    <source>
        <dbReference type="HAMAP-Rule" id="MF_01600"/>
    </source>
</evidence>
<reference evidence="2 3" key="1">
    <citation type="submission" date="2016-10" db="EMBL/GenBank/DDBJ databases">
        <authorList>
            <person name="de Groot N.N."/>
        </authorList>
    </citation>
    <scope>NUCLEOTIDE SEQUENCE [LARGE SCALE GENOMIC DNA]</scope>
    <source>
        <strain evidence="2 3">DSM 569</strain>
    </source>
</reference>
<feature type="transmembrane region" description="Helical" evidence="1">
    <location>
        <begin position="250"/>
        <end position="267"/>
    </location>
</feature>